<evidence type="ECO:0000313" key="2">
    <source>
        <dbReference type="Proteomes" id="UP001472677"/>
    </source>
</evidence>
<proteinExistence type="predicted"/>
<dbReference type="Proteomes" id="UP001472677">
    <property type="component" value="Unassembled WGS sequence"/>
</dbReference>
<comment type="caution">
    <text evidence="1">The sequence shown here is derived from an EMBL/GenBank/DDBJ whole genome shotgun (WGS) entry which is preliminary data.</text>
</comment>
<keyword evidence="2" id="KW-1185">Reference proteome</keyword>
<gene>
    <name evidence="1" type="ORF">V6N12_020245</name>
</gene>
<reference evidence="1 2" key="1">
    <citation type="journal article" date="2024" name="G3 (Bethesda)">
        <title>Genome assembly of Hibiscus sabdariffa L. provides insights into metabolisms of medicinal natural products.</title>
        <authorList>
            <person name="Kim T."/>
        </authorList>
    </citation>
    <scope>NUCLEOTIDE SEQUENCE [LARGE SCALE GENOMIC DNA]</scope>
    <source>
        <strain evidence="1">TK-2024</strain>
        <tissue evidence="1">Old leaves</tissue>
    </source>
</reference>
<protein>
    <submittedName>
        <fullName evidence="1">Uncharacterized protein</fullName>
    </submittedName>
</protein>
<evidence type="ECO:0000313" key="1">
    <source>
        <dbReference type="EMBL" id="KAK8508464.1"/>
    </source>
</evidence>
<name>A0ABR2BNI1_9ROSI</name>
<dbReference type="EMBL" id="JBBPBM010000101">
    <property type="protein sequence ID" value="KAK8508464.1"/>
    <property type="molecule type" value="Genomic_DNA"/>
</dbReference>
<accession>A0ABR2BNI1</accession>
<organism evidence="1 2">
    <name type="scientific">Hibiscus sabdariffa</name>
    <name type="common">roselle</name>
    <dbReference type="NCBI Taxonomy" id="183260"/>
    <lineage>
        <taxon>Eukaryota</taxon>
        <taxon>Viridiplantae</taxon>
        <taxon>Streptophyta</taxon>
        <taxon>Embryophyta</taxon>
        <taxon>Tracheophyta</taxon>
        <taxon>Spermatophyta</taxon>
        <taxon>Magnoliopsida</taxon>
        <taxon>eudicotyledons</taxon>
        <taxon>Gunneridae</taxon>
        <taxon>Pentapetalae</taxon>
        <taxon>rosids</taxon>
        <taxon>malvids</taxon>
        <taxon>Malvales</taxon>
        <taxon>Malvaceae</taxon>
        <taxon>Malvoideae</taxon>
        <taxon>Hibiscus</taxon>
    </lineage>
</organism>
<sequence>MTRRWADVIWASIEPDLEHVRSFHGVDGSAHNLIWFGSEAQQVRSRVQFKAGLGSIHRLGVITELSDRASQTGLDIYKVGLIDGFLPGLIGQPNTKGFPELTSCQRKPKRN</sequence>